<dbReference type="Proteomes" id="UP001342314">
    <property type="component" value="Unassembled WGS sequence"/>
</dbReference>
<dbReference type="PRINTS" id="PR00625">
    <property type="entry name" value="JDOMAIN"/>
</dbReference>
<dbReference type="GO" id="GO:0016020">
    <property type="term" value="C:membrane"/>
    <property type="evidence" value="ECO:0007669"/>
    <property type="project" value="UniProtKB-SubCell"/>
</dbReference>
<dbReference type="Pfam" id="PF22774">
    <property type="entry name" value="DNAJC11_beta-barrel"/>
    <property type="match status" value="1"/>
</dbReference>
<dbReference type="InterPro" id="IPR024586">
    <property type="entry name" value="DnaJ-like_C11_C"/>
</dbReference>
<feature type="region of interest" description="Disordered" evidence="5">
    <location>
        <begin position="1"/>
        <end position="43"/>
    </location>
</feature>
<evidence type="ECO:0000256" key="6">
    <source>
        <dbReference type="SAM" id="Phobius"/>
    </source>
</evidence>
<reference evidence="8 9" key="1">
    <citation type="submission" date="2021-12" db="EMBL/GenBank/DDBJ databases">
        <title>High titer production of polyol ester of fatty acids by Rhodotorula paludigena BS15 towards product separation-free biomass refinery.</title>
        <authorList>
            <person name="Mano J."/>
            <person name="Ono H."/>
            <person name="Tanaka T."/>
            <person name="Naito K."/>
            <person name="Sushida H."/>
            <person name="Ike M."/>
            <person name="Tokuyasu K."/>
            <person name="Kitaoka M."/>
        </authorList>
    </citation>
    <scope>NUCLEOTIDE SEQUENCE [LARGE SCALE GENOMIC DNA]</scope>
    <source>
        <strain evidence="8 9">BS15</strain>
    </source>
</reference>
<dbReference type="GO" id="GO:0042407">
    <property type="term" value="P:cristae formation"/>
    <property type="evidence" value="ECO:0007669"/>
    <property type="project" value="TreeGrafter"/>
</dbReference>
<evidence type="ECO:0000256" key="3">
    <source>
        <dbReference type="ARBA" id="ARBA00023186"/>
    </source>
</evidence>
<feature type="coiled-coil region" evidence="4">
    <location>
        <begin position="128"/>
        <end position="155"/>
    </location>
</feature>
<dbReference type="InterPro" id="IPR055225">
    <property type="entry name" value="DNAJC11-like_beta-barrel"/>
</dbReference>
<gene>
    <name evidence="8" type="ORF">Rhopal_006303-T1</name>
</gene>
<accession>A0AAV5GL09</accession>
<dbReference type="AlphaFoldDB" id="A0AAV5GL09"/>
<evidence type="ECO:0000313" key="9">
    <source>
        <dbReference type="Proteomes" id="UP001342314"/>
    </source>
</evidence>
<dbReference type="InterPro" id="IPR018253">
    <property type="entry name" value="DnaJ_domain_CS"/>
</dbReference>
<name>A0AAV5GL09_9BASI</name>
<sequence>MATASFGDRFGRSSLEQGADDAEWEQSDPLFRSTDAADEPRDLLDSGHDGLYAVLNLERTCSDDDVQRAYRRLAALLHPDRHRDPALKPAADARFQQVSHAYEILSDPHKRAIYDELGEAGLKTNWEVATKGKTAAELRAEYERLNRQQVEQNVENLVKSKGEVTVISDARVLFLSDANLERLGGPEKLGLVERLRTVQQRQMFLKHSFTTPINPSTALIATTQVVARQGSGAGNLLLKLQHNPSSRLSLELGTTLLRPRSLTFKSTYAPDNDTFARLDFPVKTLAAPPKFNLALGRRIYERTTGTLTFRSGAWALGTWGAALLQPYSDSTVSVGLNHASGWAVEATSAVFAKQVSVNYGRTVLGGFKVSVGGVVTNVGAASVGINADRRVTENCRAGMGLDIAANGSMTVKLRFSRLGQKLNLPIIVSSGLDLRLAAGFTLVPALGIIATNHFVLAPRKRQKITSKLRELRKEHAEWIREKRQEALDAQKLLAEHVQRRIRDEEAKNGLIIEKAVYGVLDAADAKDQPEDAAELRWLDVTVPLQALLAPSASQLTIPSGRSKATLLGFCDPAIGEKKRLRVRYRFRGKVHEAVWDDRDAVALPMRSHLVEEGAGDR</sequence>
<comment type="subcellular location">
    <subcellularLocation>
        <location evidence="1">Membrane</location>
    </subcellularLocation>
</comment>
<evidence type="ECO:0000256" key="5">
    <source>
        <dbReference type="SAM" id="MobiDB-lite"/>
    </source>
</evidence>
<dbReference type="SMART" id="SM00271">
    <property type="entry name" value="DnaJ"/>
    <property type="match status" value="1"/>
</dbReference>
<dbReference type="InterPro" id="IPR052243">
    <property type="entry name" value="Mito_inner_membrane_organizer"/>
</dbReference>
<feature type="domain" description="J" evidence="7">
    <location>
        <begin position="50"/>
        <end position="118"/>
    </location>
</feature>
<dbReference type="PROSITE" id="PS00636">
    <property type="entry name" value="DNAJ_1"/>
    <property type="match status" value="1"/>
</dbReference>
<keyword evidence="2 6" id="KW-0472">Membrane</keyword>
<dbReference type="PANTHER" id="PTHR44157:SF1">
    <property type="entry name" value="DNAJ HOMOLOG SUBFAMILY C MEMBER 11"/>
    <property type="match status" value="1"/>
</dbReference>
<dbReference type="PANTHER" id="PTHR44157">
    <property type="entry name" value="DNAJ HOMOLOG SUBFAMILY C MEMBER 11"/>
    <property type="match status" value="1"/>
</dbReference>
<keyword evidence="6" id="KW-1133">Transmembrane helix</keyword>
<evidence type="ECO:0000256" key="4">
    <source>
        <dbReference type="SAM" id="Coils"/>
    </source>
</evidence>
<dbReference type="InterPro" id="IPR001623">
    <property type="entry name" value="DnaJ_domain"/>
</dbReference>
<protein>
    <recommendedName>
        <fullName evidence="7">J domain-containing protein</fullName>
    </recommendedName>
</protein>
<proteinExistence type="predicted"/>
<keyword evidence="4" id="KW-0175">Coiled coil</keyword>
<comment type="caution">
    <text evidence="8">The sequence shown here is derived from an EMBL/GenBank/DDBJ whole genome shotgun (WGS) entry which is preliminary data.</text>
</comment>
<evidence type="ECO:0000256" key="1">
    <source>
        <dbReference type="ARBA" id="ARBA00004370"/>
    </source>
</evidence>
<feature type="coiled-coil region" evidence="4">
    <location>
        <begin position="461"/>
        <end position="507"/>
    </location>
</feature>
<dbReference type="PROSITE" id="PS50076">
    <property type="entry name" value="DNAJ_2"/>
    <property type="match status" value="1"/>
</dbReference>
<evidence type="ECO:0000259" key="7">
    <source>
        <dbReference type="PROSITE" id="PS50076"/>
    </source>
</evidence>
<dbReference type="InterPro" id="IPR036869">
    <property type="entry name" value="J_dom_sf"/>
</dbReference>
<dbReference type="EMBL" id="BQKY01000013">
    <property type="protein sequence ID" value="GJN93256.1"/>
    <property type="molecule type" value="Genomic_DNA"/>
</dbReference>
<keyword evidence="9" id="KW-1185">Reference proteome</keyword>
<dbReference type="Pfam" id="PF11875">
    <property type="entry name" value="DnaJ-like_C11_C"/>
    <property type="match status" value="1"/>
</dbReference>
<evidence type="ECO:0000313" key="8">
    <source>
        <dbReference type="EMBL" id="GJN93256.1"/>
    </source>
</evidence>
<dbReference type="GO" id="GO:0005739">
    <property type="term" value="C:mitochondrion"/>
    <property type="evidence" value="ECO:0007669"/>
    <property type="project" value="GOC"/>
</dbReference>
<dbReference type="Gene3D" id="1.10.287.110">
    <property type="entry name" value="DnaJ domain"/>
    <property type="match status" value="1"/>
</dbReference>
<dbReference type="Pfam" id="PF00226">
    <property type="entry name" value="DnaJ"/>
    <property type="match status" value="1"/>
</dbReference>
<feature type="transmembrane region" description="Helical" evidence="6">
    <location>
        <begin position="436"/>
        <end position="457"/>
    </location>
</feature>
<dbReference type="CDD" id="cd06257">
    <property type="entry name" value="DnaJ"/>
    <property type="match status" value="1"/>
</dbReference>
<keyword evidence="6" id="KW-0812">Transmembrane</keyword>
<organism evidence="8 9">
    <name type="scientific">Rhodotorula paludigena</name>
    <dbReference type="NCBI Taxonomy" id="86838"/>
    <lineage>
        <taxon>Eukaryota</taxon>
        <taxon>Fungi</taxon>
        <taxon>Dikarya</taxon>
        <taxon>Basidiomycota</taxon>
        <taxon>Pucciniomycotina</taxon>
        <taxon>Microbotryomycetes</taxon>
        <taxon>Sporidiobolales</taxon>
        <taxon>Sporidiobolaceae</taxon>
        <taxon>Rhodotorula</taxon>
    </lineage>
</organism>
<keyword evidence="3" id="KW-0143">Chaperone</keyword>
<evidence type="ECO:0000256" key="2">
    <source>
        <dbReference type="ARBA" id="ARBA00023136"/>
    </source>
</evidence>
<dbReference type="SUPFAM" id="SSF46565">
    <property type="entry name" value="Chaperone J-domain"/>
    <property type="match status" value="1"/>
</dbReference>